<name>A0A0P6Y9S3_9CHLR</name>
<dbReference type="UniPathway" id="UPA00028">
    <property type="reaction ID" value="UER00003"/>
</dbReference>
<keyword evidence="12" id="KW-1185">Reference proteome</keyword>
<evidence type="ECO:0000256" key="3">
    <source>
        <dbReference type="ARBA" id="ARBA00011424"/>
    </source>
</evidence>
<comment type="pathway">
    <text evidence="1 7">Cofactor biosynthesis; (R)-pantothenate biosynthesis; (R)-pantoate from 3-methyl-2-oxobutanoate: step 1/2.</text>
</comment>
<dbReference type="InterPro" id="IPR003700">
    <property type="entry name" value="Pantoate_hydroxy_MeTrfase"/>
</dbReference>
<feature type="binding site" evidence="7 9">
    <location>
        <begin position="44"/>
        <end position="45"/>
    </location>
    <ligand>
        <name>3-methyl-2-oxobutanoate</name>
        <dbReference type="ChEBI" id="CHEBI:11851"/>
    </ligand>
</feature>
<dbReference type="Pfam" id="PF02548">
    <property type="entry name" value="Pantoate_transf"/>
    <property type="match status" value="1"/>
</dbReference>
<dbReference type="HAMAP" id="MF_00156">
    <property type="entry name" value="PanB"/>
    <property type="match status" value="1"/>
</dbReference>
<keyword evidence="11" id="KW-0489">Methyltransferase</keyword>
<dbReference type="GO" id="GO:0008168">
    <property type="term" value="F:methyltransferase activity"/>
    <property type="evidence" value="ECO:0007669"/>
    <property type="project" value="UniProtKB-KW"/>
</dbReference>
<keyword evidence="7 10" id="KW-0460">Magnesium</keyword>
<dbReference type="PANTHER" id="PTHR20881">
    <property type="entry name" value="3-METHYL-2-OXOBUTANOATE HYDROXYMETHYLTRANSFERASE"/>
    <property type="match status" value="1"/>
</dbReference>
<dbReference type="GO" id="GO:0032259">
    <property type="term" value="P:methylation"/>
    <property type="evidence" value="ECO:0007669"/>
    <property type="project" value="UniProtKB-KW"/>
</dbReference>
<dbReference type="PANTHER" id="PTHR20881:SF0">
    <property type="entry name" value="3-METHYL-2-OXOBUTANOATE HYDROXYMETHYLTRANSFERASE"/>
    <property type="match status" value="1"/>
</dbReference>
<feature type="binding site" evidence="7 9">
    <location>
        <position position="83"/>
    </location>
    <ligand>
        <name>3-methyl-2-oxobutanoate</name>
        <dbReference type="ChEBI" id="CHEBI:11851"/>
    </ligand>
</feature>
<organism evidence="11 12">
    <name type="scientific">Herpetosiphon geysericola</name>
    <dbReference type="NCBI Taxonomy" id="70996"/>
    <lineage>
        <taxon>Bacteria</taxon>
        <taxon>Bacillati</taxon>
        <taxon>Chloroflexota</taxon>
        <taxon>Chloroflexia</taxon>
        <taxon>Herpetosiphonales</taxon>
        <taxon>Herpetosiphonaceae</taxon>
        <taxon>Herpetosiphon</taxon>
    </lineage>
</organism>
<dbReference type="Gene3D" id="3.20.20.60">
    <property type="entry name" value="Phosphoenolpyruvate-binding domains"/>
    <property type="match status" value="1"/>
</dbReference>
<dbReference type="GO" id="GO:0005737">
    <property type="term" value="C:cytoplasm"/>
    <property type="evidence" value="ECO:0007669"/>
    <property type="project" value="UniProtKB-SubCell"/>
</dbReference>
<gene>
    <name evidence="7" type="primary">panB</name>
    <name evidence="11" type="ORF">SE18_13850</name>
</gene>
<evidence type="ECO:0000256" key="5">
    <source>
        <dbReference type="ARBA" id="ARBA00022679"/>
    </source>
</evidence>
<comment type="catalytic activity">
    <reaction evidence="7">
        <text>(6R)-5,10-methylene-5,6,7,8-tetrahydrofolate + 3-methyl-2-oxobutanoate + H2O = 2-dehydropantoate + (6S)-5,6,7,8-tetrahydrofolate</text>
        <dbReference type="Rhea" id="RHEA:11824"/>
        <dbReference type="ChEBI" id="CHEBI:11561"/>
        <dbReference type="ChEBI" id="CHEBI:11851"/>
        <dbReference type="ChEBI" id="CHEBI:15377"/>
        <dbReference type="ChEBI" id="CHEBI:15636"/>
        <dbReference type="ChEBI" id="CHEBI:57453"/>
        <dbReference type="EC" id="2.1.2.11"/>
    </reaction>
</comment>
<dbReference type="PATRIC" id="fig|70996.4.peg.3396"/>
<evidence type="ECO:0000256" key="7">
    <source>
        <dbReference type="HAMAP-Rule" id="MF_00156"/>
    </source>
</evidence>
<dbReference type="GO" id="GO:0000287">
    <property type="term" value="F:magnesium ion binding"/>
    <property type="evidence" value="ECO:0007669"/>
    <property type="project" value="TreeGrafter"/>
</dbReference>
<dbReference type="STRING" id="70996.SE18_13850"/>
<dbReference type="RefSeq" id="WP_054535053.1">
    <property type="nucleotide sequence ID" value="NZ_LGKP01000022.1"/>
</dbReference>
<reference evidence="11 12" key="1">
    <citation type="submission" date="2015-07" db="EMBL/GenBank/DDBJ databases">
        <title>Whole genome sequence of Herpetosiphon geysericola DSM 7119.</title>
        <authorList>
            <person name="Hemp J."/>
            <person name="Ward L.M."/>
            <person name="Pace L.A."/>
            <person name="Fischer W.W."/>
        </authorList>
    </citation>
    <scope>NUCLEOTIDE SEQUENCE [LARGE SCALE GENOMIC DNA]</scope>
    <source>
        <strain evidence="11 12">DSM 7119</strain>
    </source>
</reference>
<evidence type="ECO:0000256" key="8">
    <source>
        <dbReference type="PIRSR" id="PIRSR000388-1"/>
    </source>
</evidence>
<sequence>MRTQLSDIQRMKDRAERLVMVTAYDYTSAQLIDRTDIPLILVGDSLGMVVQGNSSTVPVTIDEIVYHTKAVMRGSSKALVVSDLPFLSYTSPEQAIQNAGKLMQLGGCGAVKLEGGANMASTVRRLVDLGIPVMGHLGFTPQSVNQIGMRVQGKTVAHARQLLEDALALEAAGAFAIVLELIPAALAKAITERLHIPTIGIGAGVGCDGEVQVWHDILGLYSDHLPRHTKRYADLGSTIEQALNQYAHEVRERSFPTAANSSVIDAKTLTEALGDHAVSLGATAKATV</sequence>
<keyword evidence="5 7" id="KW-0808">Transferase</keyword>
<evidence type="ECO:0000313" key="11">
    <source>
        <dbReference type="EMBL" id="KPL85976.1"/>
    </source>
</evidence>
<keyword evidence="7 10" id="KW-0479">Metal-binding</keyword>
<comment type="caution">
    <text evidence="11">The sequence shown here is derived from an EMBL/GenBank/DDBJ whole genome shotgun (WGS) entry which is preliminary data.</text>
</comment>
<dbReference type="GO" id="GO:0015940">
    <property type="term" value="P:pantothenate biosynthetic process"/>
    <property type="evidence" value="ECO:0007669"/>
    <property type="project" value="UniProtKB-UniRule"/>
</dbReference>
<proteinExistence type="inferred from homology"/>
<evidence type="ECO:0000256" key="1">
    <source>
        <dbReference type="ARBA" id="ARBA00005033"/>
    </source>
</evidence>
<evidence type="ECO:0000256" key="6">
    <source>
        <dbReference type="ARBA" id="ARBA00056497"/>
    </source>
</evidence>
<keyword evidence="7" id="KW-0963">Cytoplasm</keyword>
<dbReference type="EC" id="2.1.2.11" evidence="7"/>
<dbReference type="NCBIfam" id="NF001452">
    <property type="entry name" value="PRK00311.1"/>
    <property type="match status" value="1"/>
</dbReference>
<feature type="active site" description="Proton acceptor" evidence="7 8">
    <location>
        <position position="180"/>
    </location>
</feature>
<comment type="subcellular location">
    <subcellularLocation>
        <location evidence="7">Cytoplasm</location>
    </subcellularLocation>
</comment>
<dbReference type="SUPFAM" id="SSF51621">
    <property type="entry name" value="Phosphoenolpyruvate/pyruvate domain"/>
    <property type="match status" value="1"/>
</dbReference>
<evidence type="ECO:0000256" key="4">
    <source>
        <dbReference type="ARBA" id="ARBA00022655"/>
    </source>
</evidence>
<keyword evidence="4 7" id="KW-0566">Pantothenate biosynthesis</keyword>
<dbReference type="OrthoDB" id="9781789at2"/>
<feature type="binding site" evidence="7 9">
    <location>
        <position position="112"/>
    </location>
    <ligand>
        <name>3-methyl-2-oxobutanoate</name>
        <dbReference type="ChEBI" id="CHEBI:11851"/>
    </ligand>
</feature>
<evidence type="ECO:0000256" key="10">
    <source>
        <dbReference type="PIRSR" id="PIRSR000388-3"/>
    </source>
</evidence>
<dbReference type="AlphaFoldDB" id="A0A0P6Y9S3"/>
<comment type="function">
    <text evidence="6 7">Catalyzes the reversible reaction in which hydroxymethyl group from 5,10-methylenetetrahydrofolate is transferred onto alpha-ketoisovalerate to form ketopantoate.</text>
</comment>
<evidence type="ECO:0000313" key="12">
    <source>
        <dbReference type="Proteomes" id="UP000050277"/>
    </source>
</evidence>
<dbReference type="EMBL" id="LGKP01000022">
    <property type="protein sequence ID" value="KPL85976.1"/>
    <property type="molecule type" value="Genomic_DNA"/>
</dbReference>
<accession>A0A0P6Y9S3</accession>
<dbReference type="InterPro" id="IPR015813">
    <property type="entry name" value="Pyrv/PenolPyrv_kinase-like_dom"/>
</dbReference>
<dbReference type="FunFam" id="3.20.20.60:FF:000003">
    <property type="entry name" value="3-methyl-2-oxobutanoate hydroxymethyltransferase"/>
    <property type="match status" value="1"/>
</dbReference>
<evidence type="ECO:0000256" key="2">
    <source>
        <dbReference type="ARBA" id="ARBA00008676"/>
    </source>
</evidence>
<feature type="binding site" evidence="7 10">
    <location>
        <position position="83"/>
    </location>
    <ligand>
        <name>Mg(2+)</name>
        <dbReference type="ChEBI" id="CHEBI:18420"/>
    </ligand>
</feature>
<evidence type="ECO:0000256" key="9">
    <source>
        <dbReference type="PIRSR" id="PIRSR000388-2"/>
    </source>
</evidence>
<dbReference type="PIRSF" id="PIRSF000388">
    <property type="entry name" value="Pantoate_hydroxy_MeTrfase"/>
    <property type="match status" value="1"/>
</dbReference>
<dbReference type="NCBIfam" id="TIGR00222">
    <property type="entry name" value="panB"/>
    <property type="match status" value="1"/>
</dbReference>
<dbReference type="InterPro" id="IPR040442">
    <property type="entry name" value="Pyrv_kinase-like_dom_sf"/>
</dbReference>
<dbReference type="CDD" id="cd06557">
    <property type="entry name" value="KPHMT-like"/>
    <property type="match status" value="1"/>
</dbReference>
<comment type="cofactor">
    <cofactor evidence="7 10">
        <name>Mg(2+)</name>
        <dbReference type="ChEBI" id="CHEBI:18420"/>
    </cofactor>
    <text evidence="7 10">Binds 1 Mg(2+) ion per subunit.</text>
</comment>
<dbReference type="Proteomes" id="UP000050277">
    <property type="component" value="Unassembled WGS sequence"/>
</dbReference>
<comment type="similarity">
    <text evidence="2 7">Belongs to the PanB family.</text>
</comment>
<comment type="subunit">
    <text evidence="3 7">Homodecamer; pentamer of dimers.</text>
</comment>
<feature type="binding site" evidence="7 10">
    <location>
        <position position="114"/>
    </location>
    <ligand>
        <name>Mg(2+)</name>
        <dbReference type="ChEBI" id="CHEBI:18420"/>
    </ligand>
</feature>
<feature type="binding site" evidence="7 10">
    <location>
        <position position="44"/>
    </location>
    <ligand>
        <name>Mg(2+)</name>
        <dbReference type="ChEBI" id="CHEBI:18420"/>
    </ligand>
</feature>
<dbReference type="GO" id="GO:0003864">
    <property type="term" value="F:3-methyl-2-oxobutanoate hydroxymethyltransferase activity"/>
    <property type="evidence" value="ECO:0007669"/>
    <property type="project" value="UniProtKB-UniRule"/>
</dbReference>
<protein>
    <recommendedName>
        <fullName evidence="7">3-methyl-2-oxobutanoate hydroxymethyltransferase</fullName>
        <ecNumber evidence="7">2.1.2.11</ecNumber>
    </recommendedName>
    <alternativeName>
        <fullName evidence="7">Ketopantoate hydroxymethyltransferase</fullName>
        <shortName evidence="7">KPHMT</shortName>
    </alternativeName>
</protein>